<evidence type="ECO:0000313" key="1">
    <source>
        <dbReference type="EMBL" id="KAJ9104378.1"/>
    </source>
</evidence>
<sequence>MAAVQNPTEKETARPVFDTTFSGEKGVLTSPQDSHASSDLPSTPYTRVNQNSITSPLFTPGEPEEDPLASAEVNANRANTKPMSDKAKGKRRMSSGTMGGEGNEELHQLALQGIGPNGYVPTAEWVASWQKGLPLDPVLVAISELLPKVQEIQPRNNAGPSRAVVDLLRHASLKDVLPVHVHTPRKFQWSVASTIWLTSLLWGDIYVQALPVFSGTSVKLFGVRQAAPSRREQAMQNVSNRLMSFVGGVAPAGSTGSPVIDTAGGTTSTSSSRRTSTTLTPHMRSLNPM</sequence>
<dbReference type="Proteomes" id="UP001230649">
    <property type="component" value="Unassembled WGS sequence"/>
</dbReference>
<protein>
    <submittedName>
        <fullName evidence="1">Uncharacterized protein</fullName>
    </submittedName>
</protein>
<organism evidence="1 2">
    <name type="scientific">Naganishia adeliensis</name>
    <dbReference type="NCBI Taxonomy" id="92952"/>
    <lineage>
        <taxon>Eukaryota</taxon>
        <taxon>Fungi</taxon>
        <taxon>Dikarya</taxon>
        <taxon>Basidiomycota</taxon>
        <taxon>Agaricomycotina</taxon>
        <taxon>Tremellomycetes</taxon>
        <taxon>Filobasidiales</taxon>
        <taxon>Filobasidiaceae</taxon>
        <taxon>Naganishia</taxon>
    </lineage>
</organism>
<accession>A0ACC2VY75</accession>
<comment type="caution">
    <text evidence="1">The sequence shown here is derived from an EMBL/GenBank/DDBJ whole genome shotgun (WGS) entry which is preliminary data.</text>
</comment>
<dbReference type="EMBL" id="JASBWS010000053">
    <property type="protein sequence ID" value="KAJ9104378.1"/>
    <property type="molecule type" value="Genomic_DNA"/>
</dbReference>
<proteinExistence type="predicted"/>
<reference evidence="1" key="1">
    <citation type="submission" date="2023-04" db="EMBL/GenBank/DDBJ databases">
        <title>Draft Genome sequencing of Naganishia species isolated from polar environments using Oxford Nanopore Technology.</title>
        <authorList>
            <person name="Leo P."/>
            <person name="Venkateswaran K."/>
        </authorList>
    </citation>
    <scope>NUCLEOTIDE SEQUENCE</scope>
    <source>
        <strain evidence="1">MNA-CCFEE 5262</strain>
    </source>
</reference>
<evidence type="ECO:0000313" key="2">
    <source>
        <dbReference type="Proteomes" id="UP001230649"/>
    </source>
</evidence>
<gene>
    <name evidence="1" type="ORF">QFC20_004514</name>
</gene>
<keyword evidence="2" id="KW-1185">Reference proteome</keyword>
<name>A0ACC2VY75_9TREE</name>